<dbReference type="Proteomes" id="UP001499990">
    <property type="component" value="Unassembled WGS sequence"/>
</dbReference>
<evidence type="ECO:0000313" key="3">
    <source>
        <dbReference type="Proteomes" id="UP001499990"/>
    </source>
</evidence>
<protein>
    <submittedName>
        <fullName evidence="2">Uncharacterized protein</fullName>
    </submittedName>
</protein>
<keyword evidence="3" id="KW-1185">Reference proteome</keyword>
<gene>
    <name evidence="2" type="ORF">GCM10020367_43750</name>
</gene>
<comment type="caution">
    <text evidence="2">The sequence shown here is derived from an EMBL/GenBank/DDBJ whole genome shotgun (WGS) entry which is preliminary data.</text>
</comment>
<feature type="region of interest" description="Disordered" evidence="1">
    <location>
        <begin position="31"/>
        <end position="53"/>
    </location>
</feature>
<proteinExistence type="predicted"/>
<sequence>MGEEREAAEPRAVGGGVGRYRAVLGDAHVDVAEDGDKDRRDEKGEFDATPSGEAHIGWGRVRRRCGHVTKRSKQSGFASAYVMLCAGFVRLAGH</sequence>
<accession>A0ABP6SG34</accession>
<name>A0ABP6SG34_9ACTN</name>
<evidence type="ECO:0000313" key="2">
    <source>
        <dbReference type="EMBL" id="GAA3375540.1"/>
    </source>
</evidence>
<organism evidence="2 3">
    <name type="scientific">Streptomyces sannanensis</name>
    <dbReference type="NCBI Taxonomy" id="285536"/>
    <lineage>
        <taxon>Bacteria</taxon>
        <taxon>Bacillati</taxon>
        <taxon>Actinomycetota</taxon>
        <taxon>Actinomycetes</taxon>
        <taxon>Kitasatosporales</taxon>
        <taxon>Streptomycetaceae</taxon>
        <taxon>Streptomyces</taxon>
    </lineage>
</organism>
<reference evidence="3" key="1">
    <citation type="journal article" date="2019" name="Int. J. Syst. Evol. Microbiol.">
        <title>The Global Catalogue of Microorganisms (GCM) 10K type strain sequencing project: providing services to taxonomists for standard genome sequencing and annotation.</title>
        <authorList>
            <consortium name="The Broad Institute Genomics Platform"/>
            <consortium name="The Broad Institute Genome Sequencing Center for Infectious Disease"/>
            <person name="Wu L."/>
            <person name="Ma J."/>
        </authorList>
    </citation>
    <scope>NUCLEOTIDE SEQUENCE [LARGE SCALE GENOMIC DNA]</scope>
    <source>
        <strain evidence="3">JCM 9651</strain>
    </source>
</reference>
<feature type="compositionally biased region" description="Basic and acidic residues" evidence="1">
    <location>
        <begin position="31"/>
        <end position="46"/>
    </location>
</feature>
<evidence type="ECO:0000256" key="1">
    <source>
        <dbReference type="SAM" id="MobiDB-lite"/>
    </source>
</evidence>
<dbReference type="EMBL" id="BAAAYL010000001">
    <property type="protein sequence ID" value="GAA3375540.1"/>
    <property type="molecule type" value="Genomic_DNA"/>
</dbReference>